<evidence type="ECO:0000256" key="5">
    <source>
        <dbReference type="ARBA" id="ARBA00022729"/>
    </source>
</evidence>
<feature type="domain" description="Cadherin" evidence="14">
    <location>
        <begin position="915"/>
        <end position="1012"/>
    </location>
</feature>
<evidence type="ECO:0000256" key="11">
    <source>
        <dbReference type="ARBA" id="ARBA00023180"/>
    </source>
</evidence>
<dbReference type="PANTHER" id="PTHR24028:SF296">
    <property type="entry name" value="PROTOCADHERIN 1 GAMMA 11 PRECURSOR-RELATED"/>
    <property type="match status" value="1"/>
</dbReference>
<feature type="domain" description="Cadherin" evidence="14">
    <location>
        <begin position="140"/>
        <end position="247"/>
    </location>
</feature>
<dbReference type="GO" id="GO:0009653">
    <property type="term" value="P:anatomical structure morphogenesis"/>
    <property type="evidence" value="ECO:0007669"/>
    <property type="project" value="UniProtKB-ARBA"/>
</dbReference>
<evidence type="ECO:0000256" key="10">
    <source>
        <dbReference type="ARBA" id="ARBA00023136"/>
    </source>
</evidence>
<proteinExistence type="predicted"/>
<keyword evidence="8" id="KW-0130">Cell adhesion</keyword>
<dbReference type="InterPro" id="IPR002126">
    <property type="entry name" value="Cadherin-like_dom"/>
</dbReference>
<sequence length="1155" mass="127148">MQENAMRNDIYTFYIAGEMFGFLFFVLTAHIAYGDVSYSFPEEMKRGSVIGNIATDLGLDVNRLSFRKARVDAEGNRKRYCDINVNTGELTVAERIDREGLCGKRASCVLNQDFVLENPLELHRISLRVKDVNDNSPNFGKDEINLEIRESADKGKRFLLEANDADIGQNSVQSYAIQSNGYFILSVQSNSLGEKYAELILNKEFDREHEQEVTLILTAVDGGTPPRSGTVAIHVTVLDANDNAPVFSQAVYKVSLPENSPLDTVVVTVSATDADEGQNGEVTYDVMENYKQLFYLGRKTGIISIKGPIDFEEEATFSLRIIAKDGSGLTSYSNVIISVSDINDNAPILIVKSLNSPIPENALPGTEVAGFSIFLLFVPGLFVGDVAKDLGLDVKRLVSGRARLVIDDSRQYIELNRKKGHLVVKERIDREQLCGQKSLCSFGLEILLETPLEFFSITIEIQDINDHAPVFSKKEIILEIGESTRVGTIFLLDTATDPDVGLNSLQSYSLKPTDNFALKQHSRSDGSKYAEMVLQSVLDREKQSAHSLILTAIDGGDPPRSGTVKIVITVLDANDNAPIFTETMYKASVAENAVKGTLITKVSASDADEGYNGNVTYSFTHMGEDAAHLFQISAATGDVTLTGNLDYETVQQYELNLQAKDPWGLTGASKLVVDVVDVNDNSPFITMTSFSGKIQEDYPPGTVVALISIQDLDSGKNGQVRLGLEQSTPFTIKPSPRKYYTLVTDAPLDREKVSSFNLTLVASDEGSPSLFSKRTISLDITDINDNAPAFSQREYKTYIFENNSPGVSLLTLQATDPDAGQNARIAYYLVDTDVNGSPVSTYFSINVDNGIIHAVRSFDYEQMKEFKIHVRAQDGGSPPLGSNATVLINVQDQNDNAPQVLYPVQSGTSVVAEIVPHSADVGYLVTKVVAVDVDSGQNAWLSYKLQKATDRALFEVGLQNGEIRTVRQVTDKDAVKQRLTVVVEDNGQPSRSATVNVNVAVADSFPEVLSEFTDFPHDKEYNDNLTFYLVLALAAVSFLFITCLVVIISVKIYRWRQSHLYYQSNLPVIPYYPSRYADTVGTGPLQHVHNYEIYRTTDSRKSDVKYFGPISQSLLSVVDPSGTKTIPKEKRSIDCTEAGSTLVSLHNVIFLLLFS</sequence>
<dbReference type="InterPro" id="IPR020894">
    <property type="entry name" value="Cadherin_CS"/>
</dbReference>
<dbReference type="Pfam" id="PF00028">
    <property type="entry name" value="Cadherin"/>
    <property type="match status" value="7"/>
</dbReference>
<dbReference type="FunFam" id="2.60.40.60:FF:000004">
    <property type="entry name" value="Protocadherin 1 gamma 2"/>
    <property type="match status" value="1"/>
</dbReference>
<keyword evidence="7 12" id="KW-0106">Calcium</keyword>
<feature type="domain" description="Cadherin" evidence="14">
    <location>
        <begin position="83"/>
        <end position="139"/>
    </location>
</feature>
<protein>
    <recommendedName>
        <fullName evidence="14">Cadherin domain-containing protein</fullName>
    </recommendedName>
</protein>
<keyword evidence="16" id="KW-1185">Reference proteome</keyword>
<keyword evidence="5" id="KW-0732">Signal</keyword>
<evidence type="ECO:0000256" key="2">
    <source>
        <dbReference type="ARBA" id="ARBA00004251"/>
    </source>
</evidence>
<keyword evidence="4 13" id="KW-0812">Transmembrane</keyword>
<dbReference type="FunFam" id="2.60.40.60:FF:000018">
    <property type="entry name" value="Protocadherin gamma c3"/>
    <property type="match status" value="1"/>
</dbReference>
<dbReference type="Pfam" id="PF08266">
    <property type="entry name" value="Cadherin_2"/>
    <property type="match status" value="2"/>
</dbReference>
<reference evidence="15" key="1">
    <citation type="submission" date="2025-08" db="UniProtKB">
        <authorList>
            <consortium name="Ensembl"/>
        </authorList>
    </citation>
    <scope>IDENTIFICATION</scope>
</reference>
<keyword evidence="10 13" id="KW-0472">Membrane</keyword>
<dbReference type="SUPFAM" id="SSF49313">
    <property type="entry name" value="Cadherin-like"/>
    <property type="match status" value="9"/>
</dbReference>
<feature type="transmembrane region" description="Helical" evidence="13">
    <location>
        <begin position="12"/>
        <end position="33"/>
    </location>
</feature>
<feature type="domain" description="Cadherin" evidence="14">
    <location>
        <begin position="791"/>
        <end position="900"/>
    </location>
</feature>
<dbReference type="GO" id="GO:0007156">
    <property type="term" value="P:homophilic cell adhesion via plasma membrane adhesion molecules"/>
    <property type="evidence" value="ECO:0007669"/>
    <property type="project" value="InterPro"/>
</dbReference>
<comment type="subcellular location">
    <subcellularLocation>
        <location evidence="2">Cell membrane</location>
        <topology evidence="2">Single-pass type I membrane protein</topology>
    </subcellularLocation>
</comment>
<evidence type="ECO:0000256" key="4">
    <source>
        <dbReference type="ARBA" id="ARBA00022692"/>
    </source>
</evidence>
<dbReference type="Ensembl" id="ENSSRHT00000070870.1">
    <property type="protein sequence ID" value="ENSSRHP00000068984.1"/>
    <property type="gene ID" value="ENSSRHG00000034325.1"/>
</dbReference>
<dbReference type="GO" id="GO:0005886">
    <property type="term" value="C:plasma membrane"/>
    <property type="evidence" value="ECO:0007669"/>
    <property type="project" value="UniProtKB-SubCell"/>
</dbReference>
<dbReference type="FunFam" id="2.60.40.60:FF:000007">
    <property type="entry name" value="Protocadherin alpha 2"/>
    <property type="match status" value="1"/>
</dbReference>
<feature type="transmembrane region" description="Helical" evidence="13">
    <location>
        <begin position="1025"/>
        <end position="1050"/>
    </location>
</feature>
<evidence type="ECO:0000256" key="1">
    <source>
        <dbReference type="ARBA" id="ARBA00003436"/>
    </source>
</evidence>
<keyword evidence="3" id="KW-1003">Cell membrane</keyword>
<dbReference type="InterPro" id="IPR015919">
    <property type="entry name" value="Cadherin-like_sf"/>
</dbReference>
<dbReference type="PRINTS" id="PR00205">
    <property type="entry name" value="CADHERIN"/>
</dbReference>
<feature type="domain" description="Cadherin" evidence="14">
    <location>
        <begin position="686"/>
        <end position="790"/>
    </location>
</feature>
<dbReference type="FunFam" id="2.60.40.60:FF:000002">
    <property type="entry name" value="Protocadherin alpha 2"/>
    <property type="match status" value="2"/>
</dbReference>
<evidence type="ECO:0000256" key="8">
    <source>
        <dbReference type="ARBA" id="ARBA00022889"/>
    </source>
</evidence>
<dbReference type="SMART" id="SM00112">
    <property type="entry name" value="CA"/>
    <property type="match status" value="9"/>
</dbReference>
<evidence type="ECO:0000256" key="7">
    <source>
        <dbReference type="ARBA" id="ARBA00022837"/>
    </source>
</evidence>
<name>A0A673L0M1_9TELE</name>
<feature type="domain" description="Cadherin" evidence="14">
    <location>
        <begin position="472"/>
        <end position="580"/>
    </location>
</feature>
<evidence type="ECO:0000256" key="13">
    <source>
        <dbReference type="SAM" id="Phobius"/>
    </source>
</evidence>
<reference evidence="15" key="2">
    <citation type="submission" date="2025-09" db="UniProtKB">
        <authorList>
            <consortium name="Ensembl"/>
        </authorList>
    </citation>
    <scope>IDENTIFICATION</scope>
</reference>
<feature type="domain" description="Cadherin" evidence="14">
    <location>
        <begin position="358"/>
        <end position="471"/>
    </location>
</feature>
<dbReference type="FunFam" id="2.60.40.60:FF:000006">
    <property type="entry name" value="Protocadherin alpha 2"/>
    <property type="match status" value="2"/>
</dbReference>
<evidence type="ECO:0000256" key="12">
    <source>
        <dbReference type="PROSITE-ProRule" id="PRU00043"/>
    </source>
</evidence>
<dbReference type="InterPro" id="IPR013164">
    <property type="entry name" value="Cadherin_N"/>
</dbReference>
<evidence type="ECO:0000256" key="3">
    <source>
        <dbReference type="ARBA" id="ARBA00022475"/>
    </source>
</evidence>
<dbReference type="PROSITE" id="PS50268">
    <property type="entry name" value="CADHERIN_2"/>
    <property type="match status" value="9"/>
</dbReference>
<dbReference type="Gene3D" id="2.60.40.60">
    <property type="entry name" value="Cadherins"/>
    <property type="match status" value="9"/>
</dbReference>
<evidence type="ECO:0000313" key="15">
    <source>
        <dbReference type="Ensembl" id="ENSSRHP00000068984.1"/>
    </source>
</evidence>
<keyword evidence="6" id="KW-0677">Repeat</keyword>
<dbReference type="AlphaFoldDB" id="A0A673L0M1"/>
<dbReference type="InterPro" id="IPR050174">
    <property type="entry name" value="Protocadherin/Cadherin-CA"/>
</dbReference>
<accession>A0A673L0M1</accession>
<keyword evidence="9 13" id="KW-1133">Transmembrane helix</keyword>
<organism evidence="15 16">
    <name type="scientific">Sinocyclocheilus rhinocerous</name>
    <dbReference type="NCBI Taxonomy" id="307959"/>
    <lineage>
        <taxon>Eukaryota</taxon>
        <taxon>Metazoa</taxon>
        <taxon>Chordata</taxon>
        <taxon>Craniata</taxon>
        <taxon>Vertebrata</taxon>
        <taxon>Euteleostomi</taxon>
        <taxon>Actinopterygii</taxon>
        <taxon>Neopterygii</taxon>
        <taxon>Teleostei</taxon>
        <taxon>Ostariophysi</taxon>
        <taxon>Cypriniformes</taxon>
        <taxon>Cyprinidae</taxon>
        <taxon>Cyprininae</taxon>
        <taxon>Sinocyclocheilus</taxon>
    </lineage>
</organism>
<comment type="function">
    <text evidence="1">Potential calcium-dependent cell-adhesion protein. May be involved in the establishment and maintenance of specific neuronal connections in the brain.</text>
</comment>
<dbReference type="InterPro" id="IPR032455">
    <property type="entry name" value="Cadherin_C"/>
</dbReference>
<keyword evidence="11" id="KW-0325">Glycoprotein</keyword>
<dbReference type="FunFam" id="2.60.40.60:FF:000129">
    <property type="entry name" value="protocadherin alpha-C2 isoform X1"/>
    <property type="match status" value="1"/>
</dbReference>
<dbReference type="CDD" id="cd11304">
    <property type="entry name" value="Cadherin_repeat"/>
    <property type="match status" value="8"/>
</dbReference>
<evidence type="ECO:0000313" key="16">
    <source>
        <dbReference type="Proteomes" id="UP000472270"/>
    </source>
</evidence>
<dbReference type="FunFam" id="2.60.40.60:FF:000001">
    <property type="entry name" value="Protocadherin alpha 2"/>
    <property type="match status" value="1"/>
</dbReference>
<feature type="domain" description="Cadherin" evidence="14">
    <location>
        <begin position="581"/>
        <end position="685"/>
    </location>
</feature>
<feature type="domain" description="Cadherin" evidence="14">
    <location>
        <begin position="248"/>
        <end position="349"/>
    </location>
</feature>
<evidence type="ECO:0000256" key="6">
    <source>
        <dbReference type="ARBA" id="ARBA00022737"/>
    </source>
</evidence>
<dbReference type="PROSITE" id="PS00232">
    <property type="entry name" value="CADHERIN_1"/>
    <property type="match status" value="4"/>
</dbReference>
<dbReference type="Proteomes" id="UP000472270">
    <property type="component" value="Unassembled WGS sequence"/>
</dbReference>
<dbReference type="GO" id="GO:0005509">
    <property type="term" value="F:calcium ion binding"/>
    <property type="evidence" value="ECO:0007669"/>
    <property type="project" value="UniProtKB-UniRule"/>
</dbReference>
<evidence type="ECO:0000259" key="14">
    <source>
        <dbReference type="PROSITE" id="PS50268"/>
    </source>
</evidence>
<dbReference type="Pfam" id="PF16492">
    <property type="entry name" value="Cadherin_C_2"/>
    <property type="match status" value="1"/>
</dbReference>
<dbReference type="PANTHER" id="PTHR24028">
    <property type="entry name" value="CADHERIN-87A"/>
    <property type="match status" value="1"/>
</dbReference>
<evidence type="ECO:0000256" key="9">
    <source>
        <dbReference type="ARBA" id="ARBA00022989"/>
    </source>
</evidence>